<keyword evidence="1" id="KW-0812">Transmembrane</keyword>
<keyword evidence="1" id="KW-0472">Membrane</keyword>
<evidence type="ECO:0000256" key="1">
    <source>
        <dbReference type="SAM" id="Phobius"/>
    </source>
</evidence>
<accession>A0A3N9UKL4</accession>
<feature type="transmembrane region" description="Helical" evidence="1">
    <location>
        <begin position="74"/>
        <end position="92"/>
    </location>
</feature>
<reference evidence="2 3" key="1">
    <citation type="journal article" date="2013" name="J. Microbiol.">
        <title>Lysinibacillus chungkukjangi sp. nov., isolated from Chungkukjang, Korean fermented soybean food.</title>
        <authorList>
            <person name="Kim S.J."/>
            <person name="Jang Y.H."/>
            <person name="Hamada M."/>
            <person name="Ahn J.H."/>
            <person name="Weon H.Y."/>
            <person name="Suzuki K."/>
            <person name="Whang K.S."/>
            <person name="Kwon S.W."/>
        </authorList>
    </citation>
    <scope>NUCLEOTIDE SEQUENCE [LARGE SCALE GENOMIC DNA]</scope>
    <source>
        <strain evidence="2 3">MCCC 1A12701</strain>
    </source>
</reference>
<name>A0A3N9UKL4_9BACI</name>
<comment type="caution">
    <text evidence="2">The sequence shown here is derived from an EMBL/GenBank/DDBJ whole genome shotgun (WGS) entry which is preliminary data.</text>
</comment>
<sequence>MLKLSWLISLGITLIGFLSIQQFFTIQPEGVSANGNLGLVGIVIVTPFLLLSLYTTYRFFLVRIKEGKDKVMKIISIFVGFFMIAVLFYLVIDYKNTVVTSLESNINIDEFPQLNEFTFDIFFNFYTYALVHTVSGVIGTMVGFIQPKKTKEELAK</sequence>
<feature type="transmembrane region" description="Helical" evidence="1">
    <location>
        <begin position="35"/>
        <end position="54"/>
    </location>
</feature>
<keyword evidence="3" id="KW-1185">Reference proteome</keyword>
<protein>
    <submittedName>
        <fullName evidence="2">Nucleoside-diphosphate sugar epimerase</fullName>
    </submittedName>
</protein>
<keyword evidence="1" id="KW-1133">Transmembrane helix</keyword>
<organism evidence="2 3">
    <name type="scientific">Lysinibacillus composti</name>
    <dbReference type="NCBI Taxonomy" id="720633"/>
    <lineage>
        <taxon>Bacteria</taxon>
        <taxon>Bacillati</taxon>
        <taxon>Bacillota</taxon>
        <taxon>Bacilli</taxon>
        <taxon>Bacillales</taxon>
        <taxon>Bacillaceae</taxon>
        <taxon>Lysinibacillus</taxon>
    </lineage>
</organism>
<proteinExistence type="predicted"/>
<evidence type="ECO:0000313" key="2">
    <source>
        <dbReference type="EMBL" id="RQW76499.1"/>
    </source>
</evidence>
<dbReference type="EMBL" id="RRCT01000001">
    <property type="protein sequence ID" value="RQW76499.1"/>
    <property type="molecule type" value="Genomic_DNA"/>
</dbReference>
<dbReference type="RefSeq" id="WP_124762391.1">
    <property type="nucleotide sequence ID" value="NZ_JAFBDY010000001.1"/>
</dbReference>
<feature type="transmembrane region" description="Helical" evidence="1">
    <location>
        <begin position="125"/>
        <end position="145"/>
    </location>
</feature>
<dbReference type="OrthoDB" id="2617300at2"/>
<evidence type="ECO:0000313" key="3">
    <source>
        <dbReference type="Proteomes" id="UP000274033"/>
    </source>
</evidence>
<dbReference type="AlphaFoldDB" id="A0A3N9UKL4"/>
<dbReference type="Proteomes" id="UP000274033">
    <property type="component" value="Unassembled WGS sequence"/>
</dbReference>
<gene>
    <name evidence="2" type="ORF">EBB45_02825</name>
</gene>